<dbReference type="GO" id="GO:0004879">
    <property type="term" value="F:nuclear receptor activity"/>
    <property type="evidence" value="ECO:0000318"/>
    <property type="project" value="GO_Central"/>
</dbReference>
<evidence type="ECO:0000256" key="5">
    <source>
        <dbReference type="ARBA" id="ARBA00022833"/>
    </source>
</evidence>
<evidence type="ECO:0000256" key="10">
    <source>
        <dbReference type="ARBA" id="ARBA00023242"/>
    </source>
</evidence>
<evidence type="ECO:0000259" key="14">
    <source>
        <dbReference type="PROSITE" id="PS51843"/>
    </source>
</evidence>
<dbReference type="SUPFAM" id="SSF57716">
    <property type="entry name" value="Glucocorticoid receptor-like (DNA-binding domain)"/>
    <property type="match status" value="1"/>
</dbReference>
<evidence type="ECO:0000313" key="15">
    <source>
        <dbReference type="Ensembl" id="ENSGGOP00000035175.1"/>
    </source>
</evidence>
<dbReference type="OMA" id="IHWARSI"/>
<dbReference type="InterPro" id="IPR035500">
    <property type="entry name" value="NHR-like_dom_sf"/>
</dbReference>
<dbReference type="Pfam" id="PF00104">
    <property type="entry name" value="Hormone_recep"/>
    <property type="match status" value="1"/>
</dbReference>
<dbReference type="FunFam" id="1.10.565.10:FF:000012">
    <property type="entry name" value="Nuclear receptor subfamily 2 group C member 1"/>
    <property type="match status" value="1"/>
</dbReference>
<evidence type="ECO:0000313" key="16">
    <source>
        <dbReference type="Proteomes" id="UP000001519"/>
    </source>
</evidence>
<keyword evidence="5 11" id="KW-0862">Zinc</keyword>
<dbReference type="CDD" id="cd06952">
    <property type="entry name" value="NR_LBD_TR2_like"/>
    <property type="match status" value="1"/>
</dbReference>
<dbReference type="SUPFAM" id="SSF48508">
    <property type="entry name" value="Nuclear receptor ligand-binding domain"/>
    <property type="match status" value="1"/>
</dbReference>
<reference evidence="15 16" key="2">
    <citation type="journal article" date="2012" name="Nature">
        <title>Insights into hominid evolution from the gorilla genome sequence.</title>
        <authorList>
            <person name="Scally A."/>
            <person name="Dutheil J.Y."/>
            <person name="Hillier L.W."/>
            <person name="Jordan G.E."/>
            <person name="Goodhead I."/>
            <person name="Herrero J."/>
            <person name="Hobolth A."/>
            <person name="Lappalainen T."/>
            <person name="Mailund T."/>
            <person name="Marques-Bonet T."/>
            <person name="McCarthy S."/>
            <person name="Montgomery S.H."/>
            <person name="Schwalie P.C."/>
            <person name="Tang Y.A."/>
            <person name="Ward M.C."/>
            <person name="Xue Y."/>
            <person name="Yngvadottir B."/>
            <person name="Alkan C."/>
            <person name="Andersen L.N."/>
            <person name="Ayub Q."/>
            <person name="Ball E.V."/>
            <person name="Beal K."/>
            <person name="Bradley B.J."/>
            <person name="Chen Y."/>
            <person name="Clee C.M."/>
            <person name="Fitzgerald S."/>
            <person name="Graves T.A."/>
            <person name="Gu Y."/>
            <person name="Heath P."/>
            <person name="Heger A."/>
            <person name="Karakoc E."/>
            <person name="Kolb-Kokocinski A."/>
            <person name="Laird G.K."/>
            <person name="Lunter G."/>
            <person name="Meader S."/>
            <person name="Mort M."/>
            <person name="Mullikin J.C."/>
            <person name="Munch K."/>
            <person name="O'Connor T.D."/>
            <person name="Phillips A.D."/>
            <person name="Prado-Martinez J."/>
            <person name="Rogers A.S."/>
            <person name="Sajjadian S."/>
            <person name="Schmidt D."/>
            <person name="Shaw K."/>
            <person name="Simpson J.T."/>
            <person name="Stenson P.D."/>
            <person name="Turner D.J."/>
            <person name="Vigilant L."/>
            <person name="Vilella A.J."/>
            <person name="Whitener W."/>
            <person name="Zhu B."/>
            <person name="Cooper D.N."/>
            <person name="de Jong P."/>
            <person name="Dermitzakis E.T."/>
            <person name="Eichler E.E."/>
            <person name="Flicek P."/>
            <person name="Goldman N."/>
            <person name="Mundy N.I."/>
            <person name="Ning Z."/>
            <person name="Odom D.T."/>
            <person name="Ponting C.P."/>
            <person name="Quail M.A."/>
            <person name="Ryder O.A."/>
            <person name="Searle S.M."/>
            <person name="Warren W.C."/>
            <person name="Wilson R.K."/>
            <person name="Schierup M.H."/>
            <person name="Rogers J."/>
            <person name="Tyler-Smith C."/>
            <person name="Durbin R."/>
        </authorList>
    </citation>
    <scope>NUCLEOTIDE SEQUENCE [LARGE SCALE GENOMIC DNA]</scope>
</reference>
<evidence type="ECO:0000256" key="9">
    <source>
        <dbReference type="ARBA" id="ARBA00023170"/>
    </source>
</evidence>
<feature type="domain" description="Nuclear receptor" evidence="13">
    <location>
        <begin position="139"/>
        <end position="214"/>
    </location>
</feature>
<dbReference type="GeneTree" id="ENSGT00940000158393"/>
<dbReference type="PRINTS" id="PR00398">
    <property type="entry name" value="STRDHORMONER"/>
</dbReference>
<keyword evidence="9 11" id="KW-0675">Receptor</keyword>
<evidence type="ECO:0000256" key="6">
    <source>
        <dbReference type="ARBA" id="ARBA00023015"/>
    </source>
</evidence>
<dbReference type="GO" id="GO:0005654">
    <property type="term" value="C:nucleoplasm"/>
    <property type="evidence" value="ECO:0007669"/>
    <property type="project" value="UniProtKB-ARBA"/>
</dbReference>
<dbReference type="AlphaFoldDB" id="A0A2I2YJS3"/>
<dbReference type="Proteomes" id="UP000001519">
    <property type="component" value="Chromosome 3"/>
</dbReference>
<name>A0A2I2YJS3_GORGO</name>
<dbReference type="Pfam" id="PF00105">
    <property type="entry name" value="zf-C4"/>
    <property type="match status" value="1"/>
</dbReference>
<organism evidence="15 16">
    <name type="scientific">Gorilla gorilla gorilla</name>
    <name type="common">Western lowland gorilla</name>
    <dbReference type="NCBI Taxonomy" id="9595"/>
    <lineage>
        <taxon>Eukaryota</taxon>
        <taxon>Metazoa</taxon>
        <taxon>Chordata</taxon>
        <taxon>Craniata</taxon>
        <taxon>Vertebrata</taxon>
        <taxon>Euteleostomi</taxon>
        <taxon>Mammalia</taxon>
        <taxon>Eutheria</taxon>
        <taxon>Euarchontoglires</taxon>
        <taxon>Primates</taxon>
        <taxon>Haplorrhini</taxon>
        <taxon>Catarrhini</taxon>
        <taxon>Hominidae</taxon>
        <taxon>Gorilla</taxon>
    </lineage>
</organism>
<sequence length="576" mass="63342">MATNMEGLVQHRVGTQQVAEVTRTQTSRPESPGMTSPSPRIQIISTDSAVASPQRIQVPATCQWQPSDPPASASQSAGITGASHCATQLKSHLKSTVPGSDLIFNWHPCLFPDFSQIVTDSASVERLLGKTDVQRPQVVEYCVVCGDKASGRHYGAVSCEGCKGFFKRSVRKNLTYSCRSNQDCIINKHHRNRCQFCRLKKCLEMGMKMECEESYCSWMCGAAREGLSPLLSTPIDRILGVFRDQSAETSQGALGTLANVVTSLANLSESLNNGDTSEIQPEDQSASEITRAFDTLAKALNTTDSSSSPSLADGIDTSGGGSIHVISRDQSTPIIEVEGPLLSDTHVTFKLTMPSPMPEYLNVHYICESASRLLFLSMHWARSIPAFQALGQDCNTSLVRACWNELFTLGLAQCAQVMSLSTILAAIVNHLQNSIQEDKLSGDRIKQVMEHIWKLQEFCNSMAKLDIDGYEYAYLKAIVLFSPDHPGLTSTSQIEKFQEKAQMELQDYVQKTYSEDTYRLARILVRLPALRLMSSNITEELFFTGLIGNVSIDSIIPYILKMETAEYNGQITGASL</sequence>
<evidence type="ECO:0000256" key="4">
    <source>
        <dbReference type="ARBA" id="ARBA00022771"/>
    </source>
</evidence>
<keyword evidence="10 11" id="KW-0539">Nucleus</keyword>
<dbReference type="GO" id="GO:0045944">
    <property type="term" value="P:positive regulation of transcription by RNA polymerase II"/>
    <property type="evidence" value="ECO:0000318"/>
    <property type="project" value="GO_Central"/>
</dbReference>
<protein>
    <recommendedName>
        <fullName evidence="17">Nuclear receptor subfamily 2 group C member 2</fullName>
    </recommendedName>
</protein>
<keyword evidence="3 11" id="KW-0479">Metal-binding</keyword>
<keyword evidence="7 11" id="KW-0238">DNA-binding</keyword>
<reference evidence="16" key="1">
    <citation type="submission" date="2011-05" db="EMBL/GenBank/DDBJ databases">
        <title>Insights into the evolution of the great apes provided by the gorilla genome.</title>
        <authorList>
            <person name="Scally A."/>
        </authorList>
    </citation>
    <scope>NUCLEOTIDE SEQUENCE [LARGE SCALE GENOMIC DNA]</scope>
</reference>
<dbReference type="GO" id="GO:0040019">
    <property type="term" value="P:positive regulation of embryonic development"/>
    <property type="evidence" value="ECO:0000318"/>
    <property type="project" value="GO_Central"/>
</dbReference>
<dbReference type="PROSITE" id="PS51030">
    <property type="entry name" value="NUCLEAR_REC_DBD_2"/>
    <property type="match status" value="1"/>
</dbReference>
<accession>A0A2I2YJS3</accession>
<evidence type="ECO:0000256" key="3">
    <source>
        <dbReference type="ARBA" id="ARBA00022723"/>
    </source>
</evidence>
<evidence type="ECO:0008006" key="17">
    <source>
        <dbReference type="Google" id="ProtNLM"/>
    </source>
</evidence>
<dbReference type="Gene3D" id="3.30.50.10">
    <property type="entry name" value="Erythroid Transcription Factor GATA-1, subunit A"/>
    <property type="match status" value="1"/>
</dbReference>
<dbReference type="InterPro" id="IPR048246">
    <property type="entry name" value="NR2C1/2-like_LBD"/>
</dbReference>
<comment type="similarity">
    <text evidence="2">Belongs to the nuclear hormone receptor family. NR2 subfamily.</text>
</comment>
<dbReference type="EMBL" id="CABD030019999">
    <property type="status" value="NOT_ANNOTATED_CDS"/>
    <property type="molecule type" value="Genomic_DNA"/>
</dbReference>
<dbReference type="EMBL" id="CABD030020001">
    <property type="status" value="NOT_ANNOTATED_CDS"/>
    <property type="molecule type" value="Genomic_DNA"/>
</dbReference>
<dbReference type="SMART" id="SM00430">
    <property type="entry name" value="HOLI"/>
    <property type="match status" value="1"/>
</dbReference>
<dbReference type="InParanoid" id="A0A2I2YJS3"/>
<dbReference type="EMBL" id="CABD030019998">
    <property type="status" value="NOT_ANNOTATED_CDS"/>
    <property type="molecule type" value="Genomic_DNA"/>
</dbReference>
<dbReference type="FunCoup" id="A0A2I2YJS3">
    <property type="interactions" value="4173"/>
</dbReference>
<dbReference type="Gene3D" id="1.10.565.10">
    <property type="entry name" value="Retinoid X Receptor"/>
    <property type="match status" value="1"/>
</dbReference>
<dbReference type="GO" id="GO:0008270">
    <property type="term" value="F:zinc ion binding"/>
    <property type="evidence" value="ECO:0007669"/>
    <property type="project" value="UniProtKB-KW"/>
</dbReference>
<keyword evidence="4 11" id="KW-0863">Zinc-finger</keyword>
<dbReference type="PRINTS" id="PR00047">
    <property type="entry name" value="STROIDFINGER"/>
</dbReference>
<evidence type="ECO:0000256" key="8">
    <source>
        <dbReference type="ARBA" id="ARBA00023163"/>
    </source>
</evidence>
<feature type="domain" description="NR LBD" evidence="14">
    <location>
        <begin position="321"/>
        <end position="563"/>
    </location>
</feature>
<keyword evidence="6 11" id="KW-0805">Transcription regulation</keyword>
<comment type="subcellular location">
    <subcellularLocation>
        <location evidence="1 11">Nucleus</location>
    </subcellularLocation>
</comment>
<feature type="region of interest" description="Disordered" evidence="12">
    <location>
        <begin position="1"/>
        <end position="40"/>
    </location>
</feature>
<evidence type="ECO:0000256" key="2">
    <source>
        <dbReference type="ARBA" id="ARBA00006421"/>
    </source>
</evidence>
<evidence type="ECO:0000256" key="7">
    <source>
        <dbReference type="ARBA" id="ARBA00023125"/>
    </source>
</evidence>
<gene>
    <name evidence="15" type="primary">NR2C2</name>
</gene>
<dbReference type="SMART" id="SM00399">
    <property type="entry name" value="ZnF_C4"/>
    <property type="match status" value="1"/>
</dbReference>
<dbReference type="InterPro" id="IPR001628">
    <property type="entry name" value="Znf_hrmn_rcpt"/>
</dbReference>
<reference evidence="15" key="3">
    <citation type="submission" date="2025-08" db="UniProtKB">
        <authorList>
            <consortium name="Ensembl"/>
        </authorList>
    </citation>
    <scope>IDENTIFICATION</scope>
</reference>
<dbReference type="Ensembl" id="ENSGGOT00000048476.1">
    <property type="protein sequence ID" value="ENSGGOP00000035175.1"/>
    <property type="gene ID" value="ENSGGOG00000044014.1"/>
</dbReference>
<dbReference type="Bgee" id="ENSGGOG00000044014">
    <property type="expression patterns" value="Expressed in testis and 5 other cell types or tissues"/>
</dbReference>
<dbReference type="InterPro" id="IPR050274">
    <property type="entry name" value="Nuclear_hormone_rcpt_NR2"/>
</dbReference>
<evidence type="ECO:0000256" key="12">
    <source>
        <dbReference type="SAM" id="MobiDB-lite"/>
    </source>
</evidence>
<dbReference type="PROSITE" id="PS51843">
    <property type="entry name" value="NR_LBD"/>
    <property type="match status" value="1"/>
</dbReference>
<reference evidence="15" key="4">
    <citation type="submission" date="2025-09" db="UniProtKB">
        <authorList>
            <consortium name="Ensembl"/>
        </authorList>
    </citation>
    <scope>IDENTIFICATION</scope>
</reference>
<proteinExistence type="inferred from homology"/>
<dbReference type="EMBL" id="CABD030020000">
    <property type="status" value="NOT_ANNOTATED_CDS"/>
    <property type="molecule type" value="Genomic_DNA"/>
</dbReference>
<keyword evidence="16" id="KW-1185">Reference proteome</keyword>
<dbReference type="PROSITE" id="PS00031">
    <property type="entry name" value="NUCLEAR_REC_DBD_1"/>
    <property type="match status" value="1"/>
</dbReference>
<dbReference type="STRING" id="9593.ENSGGOP00000035175"/>
<dbReference type="GO" id="GO:0030154">
    <property type="term" value="P:cell differentiation"/>
    <property type="evidence" value="ECO:0000318"/>
    <property type="project" value="GO_Central"/>
</dbReference>
<keyword evidence="8 11" id="KW-0804">Transcription</keyword>
<dbReference type="GO" id="GO:0000978">
    <property type="term" value="F:RNA polymerase II cis-regulatory region sequence-specific DNA binding"/>
    <property type="evidence" value="ECO:0000318"/>
    <property type="project" value="GO_Central"/>
</dbReference>
<dbReference type="PANTHER" id="PTHR24083">
    <property type="entry name" value="NUCLEAR HORMONE RECEPTOR"/>
    <property type="match status" value="1"/>
</dbReference>
<dbReference type="InterPro" id="IPR000536">
    <property type="entry name" value="Nucl_hrmn_rcpt_lig-bd"/>
</dbReference>
<evidence type="ECO:0000259" key="13">
    <source>
        <dbReference type="PROSITE" id="PS51030"/>
    </source>
</evidence>
<evidence type="ECO:0000256" key="1">
    <source>
        <dbReference type="ARBA" id="ARBA00004123"/>
    </source>
</evidence>
<dbReference type="EMBL" id="CABD030019997">
    <property type="status" value="NOT_ANNOTATED_CDS"/>
    <property type="molecule type" value="Genomic_DNA"/>
</dbReference>
<dbReference type="InterPro" id="IPR013088">
    <property type="entry name" value="Znf_NHR/GATA"/>
</dbReference>
<dbReference type="FunFam" id="3.30.50.10:FF:000006">
    <property type="entry name" value="Nuclear receptor subfamily 5 group A member"/>
    <property type="match status" value="1"/>
</dbReference>
<feature type="compositionally biased region" description="Polar residues" evidence="12">
    <location>
        <begin position="13"/>
        <end position="40"/>
    </location>
</feature>
<dbReference type="InterPro" id="IPR001723">
    <property type="entry name" value="Nuclear_hrmn_rcpt"/>
</dbReference>
<dbReference type="EMBL" id="CABD030019996">
    <property type="status" value="NOT_ANNOTATED_CDS"/>
    <property type="molecule type" value="Genomic_DNA"/>
</dbReference>
<evidence type="ECO:0000256" key="11">
    <source>
        <dbReference type="RuleBase" id="RU004334"/>
    </source>
</evidence>